<comment type="caution">
    <text evidence="2">The sequence shown here is derived from an EMBL/GenBank/DDBJ whole genome shotgun (WGS) entry which is preliminary data.</text>
</comment>
<reference evidence="2 3" key="1">
    <citation type="submission" date="2017-04" db="EMBL/GenBank/DDBJ databases">
        <title>Draft genome sequence of Tuber borchii Vittad., a whitish edible truffle.</title>
        <authorList>
            <consortium name="DOE Joint Genome Institute"/>
            <person name="Murat C."/>
            <person name="Kuo A."/>
            <person name="Barry K.W."/>
            <person name="Clum A."/>
            <person name="Dockter R.B."/>
            <person name="Fauchery L."/>
            <person name="Iotti M."/>
            <person name="Kohler A."/>
            <person name="Labutti K."/>
            <person name="Lindquist E.A."/>
            <person name="Lipzen A."/>
            <person name="Ohm R.A."/>
            <person name="Wang M."/>
            <person name="Grigoriev I.V."/>
            <person name="Zambonelli A."/>
            <person name="Martin F.M."/>
        </authorList>
    </citation>
    <scope>NUCLEOTIDE SEQUENCE [LARGE SCALE GENOMIC DNA]</scope>
    <source>
        <strain evidence="2 3">Tbo3840</strain>
    </source>
</reference>
<dbReference type="SUPFAM" id="SSF56112">
    <property type="entry name" value="Protein kinase-like (PK-like)"/>
    <property type="match status" value="1"/>
</dbReference>
<dbReference type="PANTHER" id="PTHR44167:SF24">
    <property type="entry name" value="SERINE_THREONINE-PROTEIN KINASE CHK2"/>
    <property type="match status" value="1"/>
</dbReference>
<dbReference type="InterPro" id="IPR008271">
    <property type="entry name" value="Ser/Thr_kinase_AS"/>
</dbReference>
<dbReference type="EMBL" id="NESQ01000137">
    <property type="protein sequence ID" value="PUU77872.1"/>
    <property type="molecule type" value="Genomic_DNA"/>
</dbReference>
<dbReference type="GO" id="GO:0044773">
    <property type="term" value="P:mitotic DNA damage checkpoint signaling"/>
    <property type="evidence" value="ECO:0007669"/>
    <property type="project" value="TreeGrafter"/>
</dbReference>
<accession>A0A2T6ZQW5</accession>
<keyword evidence="3" id="KW-1185">Reference proteome</keyword>
<proteinExistence type="predicted"/>
<dbReference type="Gene3D" id="1.10.510.10">
    <property type="entry name" value="Transferase(Phosphotransferase) domain 1"/>
    <property type="match status" value="1"/>
</dbReference>
<feature type="domain" description="Protein kinase" evidence="1">
    <location>
        <begin position="1"/>
        <end position="243"/>
    </location>
</feature>
<dbReference type="SMART" id="SM00220">
    <property type="entry name" value="S_TKc"/>
    <property type="match status" value="1"/>
</dbReference>
<dbReference type="GO" id="GO:0005634">
    <property type="term" value="C:nucleus"/>
    <property type="evidence" value="ECO:0007669"/>
    <property type="project" value="TreeGrafter"/>
</dbReference>
<dbReference type="Pfam" id="PF00069">
    <property type="entry name" value="Pkinase"/>
    <property type="match status" value="1"/>
</dbReference>
<dbReference type="AlphaFoldDB" id="A0A2T6ZQW5"/>
<evidence type="ECO:0000313" key="3">
    <source>
        <dbReference type="Proteomes" id="UP000244722"/>
    </source>
</evidence>
<dbReference type="PROSITE" id="PS50011">
    <property type="entry name" value="PROTEIN_KINASE_DOM"/>
    <property type="match status" value="1"/>
</dbReference>
<protein>
    <submittedName>
        <fullName evidence="2">Kinase-like domain-containing protein</fullName>
    </submittedName>
</protein>
<keyword evidence="2" id="KW-0808">Transferase</keyword>
<keyword evidence="2" id="KW-0418">Kinase</keyword>
<dbReference type="InterPro" id="IPR011009">
    <property type="entry name" value="Kinase-like_dom_sf"/>
</dbReference>
<name>A0A2T6ZQW5_TUBBO</name>
<dbReference type="Proteomes" id="UP000244722">
    <property type="component" value="Unassembled WGS sequence"/>
</dbReference>
<dbReference type="PANTHER" id="PTHR44167">
    <property type="entry name" value="OVARIAN-SPECIFIC SERINE/THREONINE-PROTEIN KINASE LOK-RELATED"/>
    <property type="match status" value="1"/>
</dbReference>
<dbReference type="GO" id="GO:0004674">
    <property type="term" value="F:protein serine/threonine kinase activity"/>
    <property type="evidence" value="ECO:0007669"/>
    <property type="project" value="TreeGrafter"/>
</dbReference>
<gene>
    <name evidence="2" type="ORF">B9Z19DRAFT_1049498</name>
</gene>
<evidence type="ECO:0000313" key="2">
    <source>
        <dbReference type="EMBL" id="PUU77872.1"/>
    </source>
</evidence>
<dbReference type="STRING" id="42251.A0A2T6ZQW5"/>
<sequence length="290" mass="32852">MKGPELWAVKRIPRALPNFTFKRYEAEVKNLRALAGHEWFVCLNSTYEDTHYMYIAMEYIPMGDMSQSFTNGYQWNEGDTKVVIKQLLHGLAVMHKEGITHRDLKPENIFLYLPENQTNVLRVKIGDFGTSKRIPPSNTSTYLKTTTGTQSYMAPEVHDTSKPKTNRVDIWSLGCVLYRMCTGNLLFKDANEVLKYFWTASSSPLALDNIGFSIPCVSFLRDILQPAPKDRSSAEDCLKNAWIMSEVLEPDYSIGEALYTRLSNISHRAPDVHSFPDIVANLAVESGSVP</sequence>
<dbReference type="OrthoDB" id="10252171at2759"/>
<evidence type="ECO:0000259" key="1">
    <source>
        <dbReference type="PROSITE" id="PS50011"/>
    </source>
</evidence>
<organism evidence="2 3">
    <name type="scientific">Tuber borchii</name>
    <name type="common">White truffle</name>
    <dbReference type="NCBI Taxonomy" id="42251"/>
    <lineage>
        <taxon>Eukaryota</taxon>
        <taxon>Fungi</taxon>
        <taxon>Dikarya</taxon>
        <taxon>Ascomycota</taxon>
        <taxon>Pezizomycotina</taxon>
        <taxon>Pezizomycetes</taxon>
        <taxon>Pezizales</taxon>
        <taxon>Tuberaceae</taxon>
        <taxon>Tuber</taxon>
    </lineage>
</organism>
<dbReference type="GO" id="GO:0005524">
    <property type="term" value="F:ATP binding"/>
    <property type="evidence" value="ECO:0007669"/>
    <property type="project" value="InterPro"/>
</dbReference>
<dbReference type="PROSITE" id="PS00108">
    <property type="entry name" value="PROTEIN_KINASE_ST"/>
    <property type="match status" value="1"/>
</dbReference>
<dbReference type="InterPro" id="IPR000719">
    <property type="entry name" value="Prot_kinase_dom"/>
</dbReference>